<keyword evidence="1" id="KW-0732">Signal</keyword>
<reference evidence="2 3" key="1">
    <citation type="submission" date="2021-08" db="EMBL/GenBank/DDBJ databases">
        <title>Comparative Genomics Analysis of the Genus Qipengyuania Reveals Extensive Genetic Diversity and Metabolic Versatility, Including the Description of Fifteen Novel Species.</title>
        <authorList>
            <person name="Liu Y."/>
        </authorList>
    </citation>
    <scope>NUCLEOTIDE SEQUENCE [LARGE SCALE GENOMIC DNA]</scope>
    <source>
        <strain evidence="2 3">1NDH13</strain>
    </source>
</reference>
<dbReference type="Proteomes" id="UP000824281">
    <property type="component" value="Chromosome"/>
</dbReference>
<accession>A0ABX8ZPH3</accession>
<evidence type="ECO:0000313" key="3">
    <source>
        <dbReference type="Proteomes" id="UP000824281"/>
    </source>
</evidence>
<organism evidence="2 3">
    <name type="scientific">Qipengyuania aurantiaca</name>
    <dbReference type="NCBI Taxonomy" id="2867233"/>
    <lineage>
        <taxon>Bacteria</taxon>
        <taxon>Pseudomonadati</taxon>
        <taxon>Pseudomonadota</taxon>
        <taxon>Alphaproteobacteria</taxon>
        <taxon>Sphingomonadales</taxon>
        <taxon>Erythrobacteraceae</taxon>
        <taxon>Qipengyuania</taxon>
    </lineage>
</organism>
<sequence>MKMLIAAAALGAIAAPAIAENVQFEVDYRDINLASPEGQQLLDNRIDKAARKACGYDKVPVGSRLPSRDAKACYEELRAKAQKQFAVIIDRETKGG</sequence>
<feature type="chain" id="PRO_5046878059" evidence="1">
    <location>
        <begin position="20"/>
        <end position="96"/>
    </location>
</feature>
<dbReference type="NCBIfam" id="TIGR04433">
    <property type="entry name" value="UrcA_uranyl"/>
    <property type="match status" value="1"/>
</dbReference>
<dbReference type="RefSeq" id="WP_221426295.1">
    <property type="nucleotide sequence ID" value="NZ_CP081295.1"/>
</dbReference>
<proteinExistence type="predicted"/>
<dbReference type="EMBL" id="CP081295">
    <property type="protein sequence ID" value="QZD90834.1"/>
    <property type="molecule type" value="Genomic_DNA"/>
</dbReference>
<feature type="signal peptide" evidence="1">
    <location>
        <begin position="1"/>
        <end position="19"/>
    </location>
</feature>
<dbReference type="InterPro" id="IPR030972">
    <property type="entry name" value="UrcA_uranyl"/>
</dbReference>
<name>A0ABX8ZPH3_9SPHN</name>
<gene>
    <name evidence="2" type="ORF">K3148_05460</name>
</gene>
<evidence type="ECO:0000256" key="1">
    <source>
        <dbReference type="SAM" id="SignalP"/>
    </source>
</evidence>
<keyword evidence="3" id="KW-1185">Reference proteome</keyword>
<protein>
    <submittedName>
        <fullName evidence="2">UrcA family protein</fullName>
    </submittedName>
</protein>
<evidence type="ECO:0000313" key="2">
    <source>
        <dbReference type="EMBL" id="QZD90834.1"/>
    </source>
</evidence>